<dbReference type="GeneID" id="17255425"/>
<reference evidence="3" key="1">
    <citation type="journal article" date="2013" name="Nature">
        <title>Pan genome of the phytoplankton Emiliania underpins its global distribution.</title>
        <authorList>
            <person name="Read B.A."/>
            <person name="Kegel J."/>
            <person name="Klute M.J."/>
            <person name="Kuo A."/>
            <person name="Lefebvre S.C."/>
            <person name="Maumus F."/>
            <person name="Mayer C."/>
            <person name="Miller J."/>
            <person name="Monier A."/>
            <person name="Salamov A."/>
            <person name="Young J."/>
            <person name="Aguilar M."/>
            <person name="Claverie J.M."/>
            <person name="Frickenhaus S."/>
            <person name="Gonzalez K."/>
            <person name="Herman E.K."/>
            <person name="Lin Y.C."/>
            <person name="Napier J."/>
            <person name="Ogata H."/>
            <person name="Sarno A.F."/>
            <person name="Shmutz J."/>
            <person name="Schroeder D."/>
            <person name="de Vargas C."/>
            <person name="Verret F."/>
            <person name="von Dassow P."/>
            <person name="Valentin K."/>
            <person name="Van de Peer Y."/>
            <person name="Wheeler G."/>
            <person name="Dacks J.B."/>
            <person name="Delwiche C.F."/>
            <person name="Dyhrman S.T."/>
            <person name="Glockner G."/>
            <person name="John U."/>
            <person name="Richards T."/>
            <person name="Worden A.Z."/>
            <person name="Zhang X."/>
            <person name="Grigoriev I.V."/>
            <person name="Allen A.E."/>
            <person name="Bidle K."/>
            <person name="Borodovsky M."/>
            <person name="Bowler C."/>
            <person name="Brownlee C."/>
            <person name="Cock J.M."/>
            <person name="Elias M."/>
            <person name="Gladyshev V.N."/>
            <person name="Groth M."/>
            <person name="Guda C."/>
            <person name="Hadaegh A."/>
            <person name="Iglesias-Rodriguez M.D."/>
            <person name="Jenkins J."/>
            <person name="Jones B.M."/>
            <person name="Lawson T."/>
            <person name="Leese F."/>
            <person name="Lindquist E."/>
            <person name="Lobanov A."/>
            <person name="Lomsadze A."/>
            <person name="Malik S.B."/>
            <person name="Marsh M.E."/>
            <person name="Mackinder L."/>
            <person name="Mock T."/>
            <person name="Mueller-Roeber B."/>
            <person name="Pagarete A."/>
            <person name="Parker M."/>
            <person name="Probert I."/>
            <person name="Quesneville H."/>
            <person name="Raines C."/>
            <person name="Rensing S.A."/>
            <person name="Riano-Pachon D.M."/>
            <person name="Richier S."/>
            <person name="Rokitta S."/>
            <person name="Shiraiwa Y."/>
            <person name="Soanes D.M."/>
            <person name="van der Giezen M."/>
            <person name="Wahlund T.M."/>
            <person name="Williams B."/>
            <person name="Wilson W."/>
            <person name="Wolfe G."/>
            <person name="Wurch L.L."/>
        </authorList>
    </citation>
    <scope>NUCLEOTIDE SEQUENCE</scope>
</reference>
<feature type="region of interest" description="Disordered" evidence="1">
    <location>
        <begin position="1"/>
        <end position="34"/>
    </location>
</feature>
<dbReference type="EnsemblProtists" id="EOD09296">
    <property type="protein sequence ID" value="EOD09296"/>
    <property type="gene ID" value="EMIHUDRAFT_452899"/>
</dbReference>
<sequence>MPRTASPAARRTPRASSPTRACALSASRPSSRSTCRRACRLRRRAASTEQAPPRVSSRVLPAGRCWHLDPTRRVLDLSPQRRRSAAASRMSRPRERSAALRRGFFCALTRCRAACRAPVPSLEFLRPPWTPPPLPLLVAAERPAGPGRAVHCAAHPPRTPDPRTVLSPLPSAAAAQHRHPAGGRTSLPLWACPRLYVIGRPLLGSCVRAARARPYSSPPFGLLARMCVCRARLGVFLRSAGSRHVICLHDMYQ</sequence>
<keyword evidence="3" id="KW-1185">Reference proteome</keyword>
<dbReference type="RefSeq" id="XP_005761725.1">
    <property type="nucleotide sequence ID" value="XM_005761668.1"/>
</dbReference>
<dbReference type="KEGG" id="ehx:EMIHUDRAFT_452899"/>
<dbReference type="HOGENOM" id="CLU_1100877_0_0_1"/>
<accession>A0A0D3IDG1</accession>
<evidence type="ECO:0000256" key="1">
    <source>
        <dbReference type="SAM" id="MobiDB-lite"/>
    </source>
</evidence>
<feature type="compositionally biased region" description="Low complexity" evidence="1">
    <location>
        <begin position="1"/>
        <end position="33"/>
    </location>
</feature>
<protein>
    <submittedName>
        <fullName evidence="2">Uncharacterized protein</fullName>
    </submittedName>
</protein>
<proteinExistence type="predicted"/>
<dbReference type="AlphaFoldDB" id="A0A0D3IDG1"/>
<dbReference type="PaxDb" id="2903-EOD09296"/>
<name>A0A0D3IDG1_EMIH1</name>
<reference evidence="2" key="2">
    <citation type="submission" date="2024-10" db="UniProtKB">
        <authorList>
            <consortium name="EnsemblProtists"/>
        </authorList>
    </citation>
    <scope>IDENTIFICATION</scope>
</reference>
<evidence type="ECO:0000313" key="3">
    <source>
        <dbReference type="Proteomes" id="UP000013827"/>
    </source>
</evidence>
<dbReference type="Proteomes" id="UP000013827">
    <property type="component" value="Unassembled WGS sequence"/>
</dbReference>
<organism evidence="2 3">
    <name type="scientific">Emiliania huxleyi (strain CCMP1516)</name>
    <dbReference type="NCBI Taxonomy" id="280463"/>
    <lineage>
        <taxon>Eukaryota</taxon>
        <taxon>Haptista</taxon>
        <taxon>Haptophyta</taxon>
        <taxon>Prymnesiophyceae</taxon>
        <taxon>Isochrysidales</taxon>
        <taxon>Noelaerhabdaceae</taxon>
        <taxon>Emiliania</taxon>
    </lineage>
</organism>
<evidence type="ECO:0000313" key="2">
    <source>
        <dbReference type="EnsemblProtists" id="EOD09296"/>
    </source>
</evidence>